<keyword evidence="5 7" id="KW-0663">Pyridoxal phosphate</keyword>
<dbReference type="EC" id="2.6.1.52" evidence="11"/>
<dbReference type="GO" id="GO:0019265">
    <property type="term" value="P:glycine biosynthetic process, by transamination of glyoxylate"/>
    <property type="evidence" value="ECO:0007669"/>
    <property type="project" value="TreeGrafter"/>
</dbReference>
<dbReference type="Gene3D" id="3.90.1150.10">
    <property type="entry name" value="Aspartate Aminotransferase, domain 1"/>
    <property type="match status" value="1"/>
</dbReference>
<evidence type="ECO:0000256" key="3">
    <source>
        <dbReference type="ARBA" id="ARBA00022576"/>
    </source>
</evidence>
<dbReference type="InterPro" id="IPR015424">
    <property type="entry name" value="PyrdxlP-dep_Trfase"/>
</dbReference>
<evidence type="ECO:0000256" key="8">
    <source>
        <dbReference type="RuleBase" id="RU004075"/>
    </source>
</evidence>
<evidence type="ECO:0000313" key="12">
    <source>
        <dbReference type="Proteomes" id="UP000006558"/>
    </source>
</evidence>
<gene>
    <name evidence="11" type="ordered locus">Tpet_1383</name>
</gene>
<dbReference type="Pfam" id="PF00266">
    <property type="entry name" value="Aminotran_5"/>
    <property type="match status" value="1"/>
</dbReference>
<evidence type="ECO:0000256" key="6">
    <source>
        <dbReference type="PIRSR" id="PIRSR000524-1"/>
    </source>
</evidence>
<dbReference type="KEGG" id="tpt:Tpet_1383"/>
<protein>
    <submittedName>
        <fullName evidence="11">L-aspartate aminotransferase / phosphoserine aminotransferase</fullName>
        <ecNumber evidence="11">2.6.1.1</ecNumber>
        <ecNumber evidence="11">2.6.1.52</ecNumber>
    </submittedName>
</protein>
<name>A5IMH4_THEP1</name>
<accession>A5IMH4</accession>
<dbReference type="RefSeq" id="WP_011943856.1">
    <property type="nucleotide sequence ID" value="NC_009486.1"/>
</dbReference>
<dbReference type="InterPro" id="IPR015422">
    <property type="entry name" value="PyrdxlP-dep_Trfase_small"/>
</dbReference>
<dbReference type="GO" id="GO:0004760">
    <property type="term" value="F:L-serine-pyruvate transaminase activity"/>
    <property type="evidence" value="ECO:0007669"/>
    <property type="project" value="TreeGrafter"/>
</dbReference>
<dbReference type="PIRSF" id="PIRSF000524">
    <property type="entry name" value="SPT"/>
    <property type="match status" value="1"/>
</dbReference>
<proteinExistence type="inferred from homology"/>
<evidence type="ECO:0000259" key="10">
    <source>
        <dbReference type="Pfam" id="PF00266"/>
    </source>
</evidence>
<dbReference type="PROSITE" id="PS00595">
    <property type="entry name" value="AA_TRANSFER_CLASS_5"/>
    <property type="match status" value="1"/>
</dbReference>
<dbReference type="EMBL" id="CP000702">
    <property type="protein sequence ID" value="ABQ47397.1"/>
    <property type="molecule type" value="Genomic_DNA"/>
</dbReference>
<feature type="binding site" evidence="6">
    <location>
        <position position="334"/>
    </location>
    <ligand>
        <name>substrate</name>
    </ligand>
</feature>
<sequence length="384" mass="42062">MGKFLKKHYIMAPGPTPVPNDILTEGAKETIHHRTPQFISIMEETLENAKYVFQTKNNVYAFASTGTGAMEAAVANLVSPGDKAIVVVAGKFGERWKELCQAYGADIVEIALEWGDAVTPEQIEEALNKNPDAKVVFTTYSETSTGTVIDLEGIARVTKEKDVVLVTDAVSALGAEPLKMDEWGVDVVVTGSQKGLMLPPGLALISLNDKAWELVEKSRSPRYYFDLRAYKKSYPDNPYTPAVNMIYMLRKALQMIKEEGIENVWERHRILGDATRAAVKALGLELLSKRPGNVVTAVKVPEGIDGKQIPKIMRDKYGVSIAGGQGKLKGKIFRIAHLGYMSPFDTITAISALEFTLKELGYEFELGAGVKAAEAVFAKEFIGE</sequence>
<comment type="cofactor">
    <cofactor evidence="1 7 9">
        <name>pyridoxal 5'-phosphate</name>
        <dbReference type="ChEBI" id="CHEBI:597326"/>
    </cofactor>
</comment>
<dbReference type="EC" id="2.6.1.1" evidence="11"/>
<dbReference type="InterPro" id="IPR020578">
    <property type="entry name" value="Aminotrans_V_PyrdxlP_BS"/>
</dbReference>
<keyword evidence="3 11" id="KW-0032">Aminotransferase</keyword>
<keyword evidence="4 11" id="KW-0808">Transferase</keyword>
<dbReference type="InterPro" id="IPR000192">
    <property type="entry name" value="Aminotrans_V_dom"/>
</dbReference>
<dbReference type="InterPro" id="IPR015421">
    <property type="entry name" value="PyrdxlP-dep_Trfase_major"/>
</dbReference>
<dbReference type="AlphaFoldDB" id="A5IMH4"/>
<dbReference type="PANTHER" id="PTHR21152">
    <property type="entry name" value="AMINOTRANSFERASE CLASS V"/>
    <property type="match status" value="1"/>
</dbReference>
<evidence type="ECO:0000256" key="2">
    <source>
        <dbReference type="ARBA" id="ARBA00009236"/>
    </source>
</evidence>
<evidence type="ECO:0000256" key="5">
    <source>
        <dbReference type="ARBA" id="ARBA00022898"/>
    </source>
</evidence>
<evidence type="ECO:0000256" key="9">
    <source>
        <dbReference type="RuleBase" id="RU004504"/>
    </source>
</evidence>
<dbReference type="GO" id="GO:0008453">
    <property type="term" value="F:alanine-glyoxylate transaminase activity"/>
    <property type="evidence" value="ECO:0007669"/>
    <property type="project" value="TreeGrafter"/>
</dbReference>
<dbReference type="Proteomes" id="UP000006558">
    <property type="component" value="Chromosome"/>
</dbReference>
<dbReference type="Gene3D" id="3.40.640.10">
    <property type="entry name" value="Type I PLP-dependent aspartate aminotransferase-like (Major domain)"/>
    <property type="match status" value="1"/>
</dbReference>
<feature type="modified residue" description="N6-(pyridoxal phosphate)lysine" evidence="7">
    <location>
        <position position="194"/>
    </location>
</feature>
<organism evidence="11 12">
    <name type="scientific">Thermotoga petrophila (strain ATCC BAA-488 / DSM 13995 / JCM 10881 / RKU-1)</name>
    <dbReference type="NCBI Taxonomy" id="390874"/>
    <lineage>
        <taxon>Bacteria</taxon>
        <taxon>Thermotogati</taxon>
        <taxon>Thermotogota</taxon>
        <taxon>Thermotogae</taxon>
        <taxon>Thermotogales</taxon>
        <taxon>Thermotogaceae</taxon>
        <taxon>Thermotoga</taxon>
    </lineage>
</organism>
<dbReference type="STRING" id="390874.Tpet_1383"/>
<dbReference type="HOGENOM" id="CLU_027686_1_1_0"/>
<reference evidence="12" key="1">
    <citation type="submission" date="2007-05" db="EMBL/GenBank/DDBJ databases">
        <title>Complete sequence of Thermotoga petrophila RKU-1.</title>
        <authorList>
            <consortium name="US DOE Joint Genome Institute"/>
            <person name="Copeland A."/>
            <person name="Lucas S."/>
            <person name="Lapidus A."/>
            <person name="Barry K."/>
            <person name="Glavina del Rio T."/>
            <person name="Dalin E."/>
            <person name="Tice H."/>
            <person name="Pitluck S."/>
            <person name="Sims D."/>
            <person name="Brettin T."/>
            <person name="Bruce D."/>
            <person name="Detter J.C."/>
            <person name="Han C."/>
            <person name="Tapia R."/>
            <person name="Schmutz J."/>
            <person name="Larimer F."/>
            <person name="Land M."/>
            <person name="Hauser L."/>
            <person name="Kyrpides N."/>
            <person name="Mikhailova N."/>
            <person name="Nelson K."/>
            <person name="Gogarten J.P."/>
            <person name="Noll K."/>
            <person name="Richardson P."/>
        </authorList>
    </citation>
    <scope>NUCLEOTIDE SEQUENCE [LARGE SCALE GENOMIC DNA]</scope>
    <source>
        <strain evidence="12">ATCC BAA-488 / DSM 13995 / JCM 10881 / RKU-1</strain>
    </source>
</reference>
<feature type="domain" description="Aminotransferase class V" evidence="10">
    <location>
        <begin position="28"/>
        <end position="325"/>
    </location>
</feature>
<dbReference type="SUPFAM" id="SSF53383">
    <property type="entry name" value="PLP-dependent transferases"/>
    <property type="match status" value="1"/>
</dbReference>
<comment type="similarity">
    <text evidence="2 8">Belongs to the class-V pyridoxal-phosphate-dependent aminotransferase family.</text>
</comment>
<evidence type="ECO:0000313" key="11">
    <source>
        <dbReference type="EMBL" id="ABQ47397.1"/>
    </source>
</evidence>
<dbReference type="FunFam" id="3.90.1150.10:FF:000031">
    <property type="entry name" value="Serine--glyoxylate aminotransferase"/>
    <property type="match status" value="1"/>
</dbReference>
<evidence type="ECO:0000256" key="1">
    <source>
        <dbReference type="ARBA" id="ARBA00001933"/>
    </source>
</evidence>
<evidence type="ECO:0000256" key="7">
    <source>
        <dbReference type="PIRSR" id="PIRSR000524-50"/>
    </source>
</evidence>
<dbReference type="eggNOG" id="COG0075">
    <property type="taxonomic scope" value="Bacteria"/>
</dbReference>
<dbReference type="GO" id="GO:0004648">
    <property type="term" value="F:O-phospho-L-serine:2-oxoglutarate aminotransferase activity"/>
    <property type="evidence" value="ECO:0007669"/>
    <property type="project" value="UniProtKB-EC"/>
</dbReference>
<evidence type="ECO:0000256" key="4">
    <source>
        <dbReference type="ARBA" id="ARBA00022679"/>
    </source>
</evidence>
<dbReference type="FunFam" id="3.40.640.10:FF:000027">
    <property type="entry name" value="Serine--pyruvate aminotransferase, mitochondrial"/>
    <property type="match status" value="1"/>
</dbReference>
<dbReference type="PANTHER" id="PTHR21152:SF40">
    <property type="entry name" value="ALANINE--GLYOXYLATE AMINOTRANSFERASE"/>
    <property type="match status" value="1"/>
</dbReference>
<dbReference type="InterPro" id="IPR024169">
    <property type="entry name" value="SP_NH2Trfase/AEP_transaminase"/>
</dbReference>
<reference evidence="11 12" key="2">
    <citation type="journal article" date="2009" name="Proc. Natl. Acad. Sci. U.S.A.">
        <title>On the chimeric nature, thermophilic origin, and phylogenetic placement of the Thermotogales.</title>
        <authorList>
            <person name="Zhaxybayeva O."/>
            <person name="Swithers K.S."/>
            <person name="Lapierre P."/>
            <person name="Fournier G.P."/>
            <person name="Bickhart D.M."/>
            <person name="DeBoy R.T."/>
            <person name="Nelson K.E."/>
            <person name="Nesbo C.L."/>
            <person name="Doolittle W.F."/>
            <person name="Gogarten J.P."/>
            <person name="Noll K.M."/>
        </authorList>
    </citation>
    <scope>NUCLEOTIDE SEQUENCE [LARGE SCALE GENOMIC DNA]</scope>
    <source>
        <strain evidence="12">ATCC BAA-488 / DSM 13995 / JCM 10881 / RKU-1</strain>
    </source>
</reference>
<dbReference type="GO" id="GO:0004069">
    <property type="term" value="F:L-aspartate:2-oxoglutarate aminotransferase activity"/>
    <property type="evidence" value="ECO:0007669"/>
    <property type="project" value="UniProtKB-EC"/>
</dbReference>